<protein>
    <submittedName>
        <fullName evidence="2">Uncharacterized protein</fullName>
    </submittedName>
</protein>
<dbReference type="EMBL" id="JYDH01002487">
    <property type="protein sequence ID" value="KRY10537.1"/>
    <property type="molecule type" value="Genomic_DNA"/>
</dbReference>
<name>A0A0V0ZDD5_TRISP</name>
<evidence type="ECO:0000256" key="1">
    <source>
        <dbReference type="SAM" id="MobiDB-lite"/>
    </source>
</evidence>
<comment type="caution">
    <text evidence="2">The sequence shown here is derived from an EMBL/GenBank/DDBJ whole genome shotgun (WGS) entry which is preliminary data.</text>
</comment>
<keyword evidence="3" id="KW-1185">Reference proteome</keyword>
<feature type="region of interest" description="Disordered" evidence="1">
    <location>
        <begin position="36"/>
        <end position="61"/>
    </location>
</feature>
<dbReference type="AlphaFoldDB" id="A0A0V0ZDD5"/>
<reference evidence="2 3" key="1">
    <citation type="submission" date="2015-01" db="EMBL/GenBank/DDBJ databases">
        <title>Evolution of Trichinella species and genotypes.</title>
        <authorList>
            <person name="Korhonen P.K."/>
            <person name="Edoardo P."/>
            <person name="Giuseppe L.R."/>
            <person name="Gasser R.B."/>
        </authorList>
    </citation>
    <scope>NUCLEOTIDE SEQUENCE [LARGE SCALE GENOMIC DNA]</scope>
    <source>
        <strain evidence="2">ISS3</strain>
    </source>
</reference>
<organism evidence="2 3">
    <name type="scientific">Trichinella spiralis</name>
    <name type="common">Trichina worm</name>
    <dbReference type="NCBI Taxonomy" id="6334"/>
    <lineage>
        <taxon>Eukaryota</taxon>
        <taxon>Metazoa</taxon>
        <taxon>Ecdysozoa</taxon>
        <taxon>Nematoda</taxon>
        <taxon>Enoplea</taxon>
        <taxon>Dorylaimia</taxon>
        <taxon>Trichinellida</taxon>
        <taxon>Trichinellidae</taxon>
        <taxon>Trichinella</taxon>
    </lineage>
</organism>
<proteinExistence type="predicted"/>
<dbReference type="InParanoid" id="A0A0V0ZDD5"/>
<dbReference type="Proteomes" id="UP000054776">
    <property type="component" value="Unassembled WGS sequence"/>
</dbReference>
<evidence type="ECO:0000313" key="2">
    <source>
        <dbReference type="EMBL" id="KRY10537.1"/>
    </source>
</evidence>
<accession>A0A0V0ZDD5</accession>
<evidence type="ECO:0000313" key="3">
    <source>
        <dbReference type="Proteomes" id="UP000054776"/>
    </source>
</evidence>
<gene>
    <name evidence="2" type="ORF">T01_1551</name>
</gene>
<sequence>MKKVQHRSRAALPLGRRCILENFEYGINHRFDHQIPKQPVAQGKNQKARKSRSHIGMPVGG</sequence>